<evidence type="ECO:0000313" key="3">
    <source>
        <dbReference type="Proteomes" id="UP000531594"/>
    </source>
</evidence>
<keyword evidence="2" id="KW-0413">Isomerase</keyword>
<evidence type="ECO:0000313" key="2">
    <source>
        <dbReference type="EMBL" id="MBB6443437.1"/>
    </source>
</evidence>
<dbReference type="GO" id="GO:0016853">
    <property type="term" value="F:isomerase activity"/>
    <property type="evidence" value="ECO:0007669"/>
    <property type="project" value="UniProtKB-KW"/>
</dbReference>
<gene>
    <name evidence="2" type="ORF">HNR53_000025</name>
</gene>
<dbReference type="CDD" id="cd02947">
    <property type="entry name" value="TRX_family"/>
    <property type="match status" value="1"/>
</dbReference>
<dbReference type="Proteomes" id="UP000531594">
    <property type="component" value="Unassembled WGS sequence"/>
</dbReference>
<dbReference type="EMBL" id="JACHGK010000001">
    <property type="protein sequence ID" value="MBB6443437.1"/>
    <property type="molecule type" value="Genomic_DNA"/>
</dbReference>
<dbReference type="AlphaFoldDB" id="A0A7X0HMB8"/>
<protein>
    <submittedName>
        <fullName evidence="2">Thiol-disulfide isomerase/thioredoxin</fullName>
    </submittedName>
</protein>
<dbReference type="Pfam" id="PF00085">
    <property type="entry name" value="Thioredoxin"/>
    <property type="match status" value="1"/>
</dbReference>
<dbReference type="Gene3D" id="3.40.30.10">
    <property type="entry name" value="Glutaredoxin"/>
    <property type="match status" value="1"/>
</dbReference>
<name>A0A7X0HMB8_9BACI</name>
<dbReference type="InterPro" id="IPR013766">
    <property type="entry name" value="Thioredoxin_domain"/>
</dbReference>
<organism evidence="2 3">
    <name type="scientific">Bacillus benzoevorans</name>
    <dbReference type="NCBI Taxonomy" id="1456"/>
    <lineage>
        <taxon>Bacteria</taxon>
        <taxon>Bacillati</taxon>
        <taxon>Bacillota</taxon>
        <taxon>Bacilli</taxon>
        <taxon>Bacillales</taxon>
        <taxon>Bacillaceae</taxon>
        <taxon>Bacillus</taxon>
    </lineage>
</organism>
<dbReference type="SUPFAM" id="SSF52833">
    <property type="entry name" value="Thioredoxin-like"/>
    <property type="match status" value="1"/>
</dbReference>
<dbReference type="RefSeq" id="WP_184521331.1">
    <property type="nucleotide sequence ID" value="NZ_JACHGK010000001.1"/>
</dbReference>
<dbReference type="InterPro" id="IPR036249">
    <property type="entry name" value="Thioredoxin-like_sf"/>
</dbReference>
<reference evidence="2 3" key="1">
    <citation type="submission" date="2020-08" db="EMBL/GenBank/DDBJ databases">
        <title>Genomic Encyclopedia of Type Strains, Phase IV (KMG-IV): sequencing the most valuable type-strain genomes for metagenomic binning, comparative biology and taxonomic classification.</title>
        <authorList>
            <person name="Goeker M."/>
        </authorList>
    </citation>
    <scope>NUCLEOTIDE SEQUENCE [LARGE SCALE GENOMIC DNA]</scope>
    <source>
        <strain evidence="2 3">DSM 5391</strain>
    </source>
</reference>
<evidence type="ECO:0000259" key="1">
    <source>
        <dbReference type="Pfam" id="PF00085"/>
    </source>
</evidence>
<proteinExistence type="predicted"/>
<sequence length="155" mass="17969">MKKVLIFLGIIVVLFAVLGLLTNMQNKEKAKGNPYGKDTLYAATVDLLDDENYQNIILPQELEKKLANKEDVTVYFFQSTCEFCKQATPILMPLAEDMGINLVQYNLLEFEEGWDKYRIEGTPTIVQFKKGKETARIKDLRDEATYRQWFEENSQ</sequence>
<keyword evidence="3" id="KW-1185">Reference proteome</keyword>
<accession>A0A7X0HMB8</accession>
<feature type="domain" description="Thioredoxin" evidence="1">
    <location>
        <begin position="59"/>
        <end position="149"/>
    </location>
</feature>
<comment type="caution">
    <text evidence="2">The sequence shown here is derived from an EMBL/GenBank/DDBJ whole genome shotgun (WGS) entry which is preliminary data.</text>
</comment>